<dbReference type="EMBL" id="LBWB01000005">
    <property type="protein sequence ID" value="KKR01300.1"/>
    <property type="molecule type" value="Genomic_DNA"/>
</dbReference>
<dbReference type="AlphaFoldDB" id="A0A0G0PSZ2"/>
<sequence length="115" mass="12110">MNIAQNRWGTVSPPQFLSRFNSGSISGLQILLNIILRTLIVGAGIFTVFNLIMAGYAYLSAGGDPKRIADATAKITQSIIGLVIAAGAFVIAGIVGQILFGDANAILQLQFFSPQ</sequence>
<dbReference type="Proteomes" id="UP000033881">
    <property type="component" value="Unassembled WGS sequence"/>
</dbReference>
<evidence type="ECO:0000313" key="2">
    <source>
        <dbReference type="EMBL" id="KKR01300.1"/>
    </source>
</evidence>
<keyword evidence="1" id="KW-0472">Membrane</keyword>
<feature type="transmembrane region" description="Helical" evidence="1">
    <location>
        <begin position="34"/>
        <end position="59"/>
    </location>
</feature>
<comment type="caution">
    <text evidence="2">The sequence shown here is derived from an EMBL/GenBank/DDBJ whole genome shotgun (WGS) entry which is preliminary data.</text>
</comment>
<protein>
    <recommendedName>
        <fullName evidence="4">Integral membrane protein</fullName>
    </recommendedName>
</protein>
<keyword evidence="1" id="KW-0812">Transmembrane</keyword>
<organism evidence="2 3">
    <name type="scientific">Candidatus Woesebacteria bacterium GW2011_GWB1_39_12</name>
    <dbReference type="NCBI Taxonomy" id="1618574"/>
    <lineage>
        <taxon>Bacteria</taxon>
        <taxon>Candidatus Woeseibacteriota</taxon>
    </lineage>
</organism>
<evidence type="ECO:0000256" key="1">
    <source>
        <dbReference type="SAM" id="Phobius"/>
    </source>
</evidence>
<dbReference type="STRING" id="1618574.UT24_C0005G0009"/>
<evidence type="ECO:0008006" key="4">
    <source>
        <dbReference type="Google" id="ProtNLM"/>
    </source>
</evidence>
<proteinExistence type="predicted"/>
<dbReference type="Pfam" id="PF18895">
    <property type="entry name" value="T4SS_pilin"/>
    <property type="match status" value="1"/>
</dbReference>
<reference evidence="2 3" key="1">
    <citation type="journal article" date="2015" name="Nature">
        <title>rRNA introns, odd ribosomes, and small enigmatic genomes across a large radiation of phyla.</title>
        <authorList>
            <person name="Brown C.T."/>
            <person name="Hug L.A."/>
            <person name="Thomas B.C."/>
            <person name="Sharon I."/>
            <person name="Castelle C.J."/>
            <person name="Singh A."/>
            <person name="Wilkins M.J."/>
            <person name="Williams K.H."/>
            <person name="Banfield J.F."/>
        </authorList>
    </citation>
    <scope>NUCLEOTIDE SEQUENCE [LARGE SCALE GENOMIC DNA]</scope>
</reference>
<dbReference type="InterPro" id="IPR043993">
    <property type="entry name" value="T4SS_pilin"/>
</dbReference>
<feature type="transmembrane region" description="Helical" evidence="1">
    <location>
        <begin position="79"/>
        <end position="100"/>
    </location>
</feature>
<evidence type="ECO:0000313" key="3">
    <source>
        <dbReference type="Proteomes" id="UP000033881"/>
    </source>
</evidence>
<keyword evidence="1" id="KW-1133">Transmembrane helix</keyword>
<accession>A0A0G0PSZ2</accession>
<name>A0A0G0PSZ2_9BACT</name>
<gene>
    <name evidence="2" type="ORF">UT24_C0005G0009</name>
</gene>